<protein>
    <submittedName>
        <fullName evidence="1">Uncharacterized protein</fullName>
    </submittedName>
</protein>
<gene>
    <name evidence="1" type="ORF">RIF29_08051</name>
</gene>
<sequence>MLVIYGKSIVKQSNAMSIKPQSESISLPTFHSIQQPSLPSTLSSLTLAALNFHKPQTLVPCLSSAFIKYEYYFFFLLN</sequence>
<accession>A0AAN9J6I1</accession>
<evidence type="ECO:0000313" key="1">
    <source>
        <dbReference type="EMBL" id="KAK7292273.1"/>
    </source>
</evidence>
<dbReference type="AlphaFoldDB" id="A0AAN9J6I1"/>
<proteinExistence type="predicted"/>
<keyword evidence="2" id="KW-1185">Reference proteome</keyword>
<organism evidence="1 2">
    <name type="scientific">Crotalaria pallida</name>
    <name type="common">Smooth rattlebox</name>
    <name type="synonym">Crotalaria striata</name>
    <dbReference type="NCBI Taxonomy" id="3830"/>
    <lineage>
        <taxon>Eukaryota</taxon>
        <taxon>Viridiplantae</taxon>
        <taxon>Streptophyta</taxon>
        <taxon>Embryophyta</taxon>
        <taxon>Tracheophyta</taxon>
        <taxon>Spermatophyta</taxon>
        <taxon>Magnoliopsida</taxon>
        <taxon>eudicotyledons</taxon>
        <taxon>Gunneridae</taxon>
        <taxon>Pentapetalae</taxon>
        <taxon>rosids</taxon>
        <taxon>fabids</taxon>
        <taxon>Fabales</taxon>
        <taxon>Fabaceae</taxon>
        <taxon>Papilionoideae</taxon>
        <taxon>50 kb inversion clade</taxon>
        <taxon>genistoids sensu lato</taxon>
        <taxon>core genistoids</taxon>
        <taxon>Crotalarieae</taxon>
        <taxon>Crotalaria</taxon>
    </lineage>
</organism>
<reference evidence="1 2" key="1">
    <citation type="submission" date="2024-01" db="EMBL/GenBank/DDBJ databases">
        <title>The genomes of 5 underutilized Papilionoideae crops provide insights into root nodulation and disease resistanc.</title>
        <authorList>
            <person name="Yuan L."/>
        </authorList>
    </citation>
    <scope>NUCLEOTIDE SEQUENCE [LARGE SCALE GENOMIC DNA]</scope>
    <source>
        <strain evidence="1">ZHUSHIDOU_FW_LH</strain>
        <tissue evidence="1">Leaf</tissue>
    </source>
</reference>
<comment type="caution">
    <text evidence="1">The sequence shown here is derived from an EMBL/GenBank/DDBJ whole genome shotgun (WGS) entry which is preliminary data.</text>
</comment>
<dbReference type="Proteomes" id="UP001372338">
    <property type="component" value="Unassembled WGS sequence"/>
</dbReference>
<dbReference type="EMBL" id="JAYWIO010000001">
    <property type="protein sequence ID" value="KAK7292273.1"/>
    <property type="molecule type" value="Genomic_DNA"/>
</dbReference>
<name>A0AAN9J6I1_CROPI</name>
<evidence type="ECO:0000313" key="2">
    <source>
        <dbReference type="Proteomes" id="UP001372338"/>
    </source>
</evidence>